<accession>A0ABW4PAQ3</accession>
<name>A0ABW4PAQ3_9NOCA</name>
<evidence type="ECO:0000259" key="2">
    <source>
        <dbReference type="Pfam" id="PF02470"/>
    </source>
</evidence>
<evidence type="ECO:0000256" key="1">
    <source>
        <dbReference type="SAM" id="Phobius"/>
    </source>
</evidence>
<dbReference type="PANTHER" id="PTHR33371:SF4">
    <property type="entry name" value="INTERMEMBRANE PHOSPHOLIPID TRANSPORT SYSTEM BINDING PROTEIN MLAD"/>
    <property type="match status" value="1"/>
</dbReference>
<dbReference type="InterPro" id="IPR003399">
    <property type="entry name" value="Mce/MlaD"/>
</dbReference>
<dbReference type="InterPro" id="IPR024516">
    <property type="entry name" value="Mce_C"/>
</dbReference>
<feature type="domain" description="Mce/MlaD" evidence="2">
    <location>
        <begin position="47"/>
        <end position="121"/>
    </location>
</feature>
<dbReference type="EMBL" id="JBHUFB010000020">
    <property type="protein sequence ID" value="MFD1814804.1"/>
    <property type="molecule type" value="Genomic_DNA"/>
</dbReference>
<sequence length="382" mass="39979">MTVQSVTHWEGDGPGSRRRWPLVVTATGVVVAIVVAGWFVFARTDRSITVHANFAYVNGIYTGSQVTVLGVPVGTVTDVQPQGTTVRVSMSMPEDVPLPADASAYVLSPAVIADRHVELGPTYTGGPKLEDGADIPAERSHAPLDFDSLMNSISTLTDAVESETGSTSQLLTKAADGWRGRGEEFNEAIRNLSSATGVVGARAEDVGALVENLSGLMAALDARQVSLDQLVRDMGAVGDQWAAADVDIAGPLQDLQVVLDQVRTFMDEHGDDVGAAAANVTALTDVMVKNKVGLAEFMDLVPLLMQNLSNSIDDETQRGRIRLNISTALTQFSVAGPLCEQYPLPLCTGAGFTNPIPFPVSAADPLNIAPTVTGGAAPSGGN</sequence>
<keyword evidence="1" id="KW-1133">Transmembrane helix</keyword>
<keyword evidence="1" id="KW-0812">Transmembrane</keyword>
<evidence type="ECO:0000313" key="4">
    <source>
        <dbReference type="EMBL" id="MFD1814804.1"/>
    </source>
</evidence>
<dbReference type="InterPro" id="IPR052336">
    <property type="entry name" value="MlaD_Phospholipid_Transporter"/>
</dbReference>
<dbReference type="PANTHER" id="PTHR33371">
    <property type="entry name" value="INTERMEMBRANE PHOSPHOLIPID TRANSPORT SYSTEM BINDING PROTEIN MLAD-RELATED"/>
    <property type="match status" value="1"/>
</dbReference>
<evidence type="ECO:0000259" key="3">
    <source>
        <dbReference type="Pfam" id="PF11887"/>
    </source>
</evidence>
<organism evidence="4 5">
    <name type="scientific">Rhodococcus gannanensis</name>
    <dbReference type="NCBI Taxonomy" id="1960308"/>
    <lineage>
        <taxon>Bacteria</taxon>
        <taxon>Bacillati</taxon>
        <taxon>Actinomycetota</taxon>
        <taxon>Actinomycetes</taxon>
        <taxon>Mycobacteriales</taxon>
        <taxon>Nocardiaceae</taxon>
        <taxon>Rhodococcus</taxon>
    </lineage>
</organism>
<reference evidence="5" key="1">
    <citation type="journal article" date="2019" name="Int. J. Syst. Evol. Microbiol.">
        <title>The Global Catalogue of Microorganisms (GCM) 10K type strain sequencing project: providing services to taxonomists for standard genome sequencing and annotation.</title>
        <authorList>
            <consortium name="The Broad Institute Genomics Platform"/>
            <consortium name="The Broad Institute Genome Sequencing Center for Infectious Disease"/>
            <person name="Wu L."/>
            <person name="Ma J."/>
        </authorList>
    </citation>
    <scope>NUCLEOTIDE SEQUENCE [LARGE SCALE GENOMIC DNA]</scope>
    <source>
        <strain evidence="5">DT72</strain>
    </source>
</reference>
<dbReference type="InterPro" id="IPR005693">
    <property type="entry name" value="Mce"/>
</dbReference>
<keyword evidence="5" id="KW-1185">Reference proteome</keyword>
<keyword evidence="1" id="KW-0472">Membrane</keyword>
<evidence type="ECO:0000313" key="5">
    <source>
        <dbReference type="Proteomes" id="UP001597286"/>
    </source>
</evidence>
<dbReference type="NCBIfam" id="TIGR00996">
    <property type="entry name" value="Mtu_fam_mce"/>
    <property type="match status" value="1"/>
</dbReference>
<dbReference type="Pfam" id="PF02470">
    <property type="entry name" value="MlaD"/>
    <property type="match status" value="1"/>
</dbReference>
<gene>
    <name evidence="4" type="ORF">ACFSJG_21510</name>
</gene>
<dbReference type="Proteomes" id="UP001597286">
    <property type="component" value="Unassembled WGS sequence"/>
</dbReference>
<dbReference type="RefSeq" id="WP_378487274.1">
    <property type="nucleotide sequence ID" value="NZ_JBHUFB010000020.1"/>
</dbReference>
<dbReference type="Pfam" id="PF11887">
    <property type="entry name" value="Mce4_CUP1"/>
    <property type="match status" value="1"/>
</dbReference>
<protein>
    <submittedName>
        <fullName evidence="4">MCE family protein</fullName>
    </submittedName>
</protein>
<feature type="transmembrane region" description="Helical" evidence="1">
    <location>
        <begin position="20"/>
        <end position="41"/>
    </location>
</feature>
<proteinExistence type="predicted"/>
<feature type="domain" description="Mammalian cell entry C-terminal" evidence="3">
    <location>
        <begin position="127"/>
        <end position="291"/>
    </location>
</feature>
<comment type="caution">
    <text evidence="4">The sequence shown here is derived from an EMBL/GenBank/DDBJ whole genome shotgun (WGS) entry which is preliminary data.</text>
</comment>